<reference evidence="2 3" key="1">
    <citation type="submission" date="2014-12" db="EMBL/GenBank/DDBJ databases">
        <title>Draft genome sequences of 29 type strains of Enterococci.</title>
        <authorList>
            <person name="Zhong Z."/>
            <person name="Sun Z."/>
            <person name="Liu W."/>
            <person name="Zhang W."/>
            <person name="Zhang H."/>
        </authorList>
    </citation>
    <scope>NUCLEOTIDE SEQUENCE [LARGE SCALE GENOMIC DNA]</scope>
    <source>
        <strain evidence="2 3">DSM 21207</strain>
    </source>
</reference>
<name>A0A1L8R3C2_9ENTE</name>
<dbReference type="AlphaFoldDB" id="A0A1L8R3C2"/>
<dbReference type="STRING" id="317010.RU96_GL001274"/>
<keyword evidence="1" id="KW-0732">Signal</keyword>
<dbReference type="RefSeq" id="WP_071865503.1">
    <property type="nucleotide sequence ID" value="NZ_JBHLVQ010000008.1"/>
</dbReference>
<feature type="chain" id="PRO_5009879655" evidence="1">
    <location>
        <begin position="26"/>
        <end position="111"/>
    </location>
</feature>
<dbReference type="EMBL" id="JXKG01000021">
    <property type="protein sequence ID" value="OJG14269.1"/>
    <property type="molecule type" value="Genomic_DNA"/>
</dbReference>
<sequence length="111" mass="12215">MKNKTKVTIGLSIAAVAGITTAVIASDAVINKIRHKKDRYKVKRFVGDKFDGNEKLMSVVDNLSDDELDSLMNVMKKIKSGRKQISVYGDSLKETTESLKDKLSGLIDQIG</sequence>
<dbReference type="OrthoDB" id="2157546at2"/>
<proteinExistence type="predicted"/>
<feature type="signal peptide" evidence="1">
    <location>
        <begin position="1"/>
        <end position="25"/>
    </location>
</feature>
<accession>A0A1L8R3C2</accession>
<comment type="caution">
    <text evidence="2">The sequence shown here is derived from an EMBL/GenBank/DDBJ whole genome shotgun (WGS) entry which is preliminary data.</text>
</comment>
<protein>
    <submittedName>
        <fullName evidence="2">Uncharacterized protein</fullName>
    </submittedName>
</protein>
<organism evidence="2 3">
    <name type="scientific">Enterococcus canintestini</name>
    <dbReference type="NCBI Taxonomy" id="317010"/>
    <lineage>
        <taxon>Bacteria</taxon>
        <taxon>Bacillati</taxon>
        <taxon>Bacillota</taxon>
        <taxon>Bacilli</taxon>
        <taxon>Lactobacillales</taxon>
        <taxon>Enterococcaceae</taxon>
        <taxon>Enterococcus</taxon>
    </lineage>
</organism>
<gene>
    <name evidence="2" type="ORF">RU96_GL001274</name>
</gene>
<evidence type="ECO:0000313" key="3">
    <source>
        <dbReference type="Proteomes" id="UP000182835"/>
    </source>
</evidence>
<evidence type="ECO:0000313" key="2">
    <source>
        <dbReference type="EMBL" id="OJG14269.1"/>
    </source>
</evidence>
<evidence type="ECO:0000256" key="1">
    <source>
        <dbReference type="SAM" id="SignalP"/>
    </source>
</evidence>
<dbReference type="Proteomes" id="UP000182835">
    <property type="component" value="Unassembled WGS sequence"/>
</dbReference>